<name>A0A1Q6DUM3_METT1</name>
<reference evidence="1" key="1">
    <citation type="submission" date="2016-12" db="EMBL/GenBank/DDBJ databases">
        <title>Discovery of methanogenic haloarchaea.</title>
        <authorList>
            <person name="Sorokin D.Y."/>
            <person name="Makarova K.S."/>
            <person name="Abbas B."/>
            <person name="Ferrer M."/>
            <person name="Golyshin P.N."/>
        </authorList>
    </citation>
    <scope>NUCLEOTIDE SEQUENCE [LARGE SCALE GENOMIC DNA]</scope>
    <source>
        <strain evidence="1">HMET1</strain>
    </source>
</reference>
<evidence type="ECO:0000313" key="2">
    <source>
        <dbReference type="Proteomes" id="UP000185744"/>
    </source>
</evidence>
<keyword evidence="2" id="KW-1185">Reference proteome</keyword>
<proteinExistence type="predicted"/>
<dbReference type="InParanoid" id="A0A1Q6DUM3"/>
<gene>
    <name evidence="1" type="ORF">BTN85_0541</name>
</gene>
<organism evidence="1 2">
    <name type="scientific">Methanohalarchaeum thermophilum</name>
    <dbReference type="NCBI Taxonomy" id="1903181"/>
    <lineage>
        <taxon>Archaea</taxon>
        <taxon>Methanobacteriati</taxon>
        <taxon>Methanobacteriota</taxon>
        <taxon>Methanonatronarchaeia</taxon>
        <taxon>Methanonatronarchaeales</taxon>
        <taxon>Methanonatronarchaeaceae</taxon>
        <taxon>Candidatus Methanohalarchaeum</taxon>
    </lineage>
</organism>
<dbReference type="Proteomes" id="UP000185744">
    <property type="component" value="Unassembled WGS sequence"/>
</dbReference>
<dbReference type="EMBL" id="MSDW01000001">
    <property type="protein sequence ID" value="OKY78056.1"/>
    <property type="molecule type" value="Genomic_DNA"/>
</dbReference>
<evidence type="ECO:0000313" key="1">
    <source>
        <dbReference type="EMBL" id="OKY78056.1"/>
    </source>
</evidence>
<dbReference type="AlphaFoldDB" id="A0A1Q6DUM3"/>
<accession>A0A1Q6DUM3</accession>
<comment type="caution">
    <text evidence="1">The sequence shown here is derived from an EMBL/GenBank/DDBJ whole genome shotgun (WGS) entry which is preliminary data.</text>
</comment>
<sequence length="110" mass="12518">MNVSSALRRSGINVPVKTGREIEGGWELCESKLFRKNDKFYLNPVLEIEACEVDEDEYNGVLGIALGLHNPVARKGLGGAVQPAQSLFWRRRRQKYSNEILLSPQTIRYR</sequence>
<protein>
    <submittedName>
        <fullName evidence="1">Uncharacterized protein</fullName>
    </submittedName>
</protein>